<sequence>MYDIDSEKLGNVRTELDIGGLTKIANVLKNKVEKPRAKVIVLW</sequence>
<evidence type="ECO:0000313" key="1">
    <source>
        <dbReference type="EMBL" id="MDQ0254517.1"/>
    </source>
</evidence>
<gene>
    <name evidence="1" type="ORF">J2S74_001896</name>
</gene>
<reference evidence="1 2" key="1">
    <citation type="submission" date="2023-07" db="EMBL/GenBank/DDBJ databases">
        <title>Genomic Encyclopedia of Type Strains, Phase IV (KMG-IV): sequencing the most valuable type-strain genomes for metagenomic binning, comparative biology and taxonomic classification.</title>
        <authorList>
            <person name="Goeker M."/>
        </authorList>
    </citation>
    <scope>NUCLEOTIDE SEQUENCE [LARGE SCALE GENOMIC DNA]</scope>
    <source>
        <strain evidence="1 2">DSM 9768</strain>
    </source>
</reference>
<name>A0ABT9ZUW1_9BACI</name>
<organism evidence="1 2">
    <name type="scientific">Evansella vedderi</name>
    <dbReference type="NCBI Taxonomy" id="38282"/>
    <lineage>
        <taxon>Bacteria</taxon>
        <taxon>Bacillati</taxon>
        <taxon>Bacillota</taxon>
        <taxon>Bacilli</taxon>
        <taxon>Bacillales</taxon>
        <taxon>Bacillaceae</taxon>
        <taxon>Evansella</taxon>
    </lineage>
</organism>
<keyword evidence="2" id="KW-1185">Reference proteome</keyword>
<proteinExistence type="predicted"/>
<evidence type="ECO:0000313" key="2">
    <source>
        <dbReference type="Proteomes" id="UP001230005"/>
    </source>
</evidence>
<protein>
    <submittedName>
        <fullName evidence="1">Uncharacterized protein</fullName>
    </submittedName>
</protein>
<comment type="caution">
    <text evidence="1">The sequence shown here is derived from an EMBL/GenBank/DDBJ whole genome shotgun (WGS) entry which is preliminary data.</text>
</comment>
<dbReference type="Proteomes" id="UP001230005">
    <property type="component" value="Unassembled WGS sequence"/>
</dbReference>
<accession>A0ABT9ZUW1</accession>
<dbReference type="EMBL" id="JAUSUG010000006">
    <property type="protein sequence ID" value="MDQ0254517.1"/>
    <property type="molecule type" value="Genomic_DNA"/>
</dbReference>